<proteinExistence type="predicted"/>
<feature type="domain" description="GIR1-like zinc ribbon" evidence="1">
    <location>
        <begin position="1"/>
        <end position="36"/>
    </location>
</feature>
<dbReference type="EMBL" id="KD260931">
    <property type="protein sequence ID" value="EMS47416.1"/>
    <property type="molecule type" value="Genomic_DNA"/>
</dbReference>
<name>M7YKK7_TRIUA</name>
<dbReference type="InterPro" id="IPR056440">
    <property type="entry name" value="Zn-ribbon_GIR1"/>
</dbReference>
<protein>
    <recommendedName>
        <fullName evidence="1">GIR1-like zinc ribbon domain-containing protein</fullName>
    </recommendedName>
</protein>
<evidence type="ECO:0000259" key="1">
    <source>
        <dbReference type="Pfam" id="PF24747"/>
    </source>
</evidence>
<dbReference type="AlphaFoldDB" id="M7YKK7"/>
<evidence type="ECO:0000313" key="2">
    <source>
        <dbReference type="EMBL" id="EMS47416.1"/>
    </source>
</evidence>
<sequence>MVIGACTRCLMYCMVAKKDSPTCINCKQPCLVDLLQNGGAGAGASGDGDKKRGKRK</sequence>
<dbReference type="Pfam" id="PF24747">
    <property type="entry name" value="Zn-ribbon_GIR1"/>
    <property type="match status" value="1"/>
</dbReference>
<reference evidence="2" key="1">
    <citation type="journal article" date="2013" name="Nature">
        <title>Draft genome of the wheat A-genome progenitor Triticum urartu.</title>
        <authorList>
            <person name="Ling H.Q."/>
            <person name="Zhao S."/>
            <person name="Liu D."/>
            <person name="Wang J."/>
            <person name="Sun H."/>
            <person name="Zhang C."/>
            <person name="Fan H."/>
            <person name="Li D."/>
            <person name="Dong L."/>
            <person name="Tao Y."/>
            <person name="Gao C."/>
            <person name="Wu H."/>
            <person name="Li Y."/>
            <person name="Cui Y."/>
            <person name="Guo X."/>
            <person name="Zheng S."/>
            <person name="Wang B."/>
            <person name="Yu K."/>
            <person name="Liang Q."/>
            <person name="Yang W."/>
            <person name="Lou X."/>
            <person name="Chen J."/>
            <person name="Feng M."/>
            <person name="Jian J."/>
            <person name="Zhang X."/>
            <person name="Luo G."/>
            <person name="Jiang Y."/>
            <person name="Liu J."/>
            <person name="Wang Z."/>
            <person name="Sha Y."/>
            <person name="Zhang B."/>
            <person name="Wu H."/>
            <person name="Tang D."/>
            <person name="Shen Q."/>
            <person name="Xue P."/>
            <person name="Zou S."/>
            <person name="Wang X."/>
            <person name="Liu X."/>
            <person name="Wang F."/>
            <person name="Yang Y."/>
            <person name="An X."/>
            <person name="Dong Z."/>
            <person name="Zhang K."/>
            <person name="Zhang X."/>
            <person name="Luo M.C."/>
            <person name="Dvorak J."/>
            <person name="Tong Y."/>
            <person name="Wang J."/>
            <person name="Yang H."/>
            <person name="Li Z."/>
            <person name="Wang D."/>
            <person name="Zhang A."/>
            <person name="Wang J."/>
        </authorList>
    </citation>
    <scope>NUCLEOTIDE SEQUENCE</scope>
</reference>
<gene>
    <name evidence="2" type="ORF">TRIUR3_34309</name>
</gene>
<accession>M7YKK7</accession>
<organism evidence="2">
    <name type="scientific">Triticum urartu</name>
    <name type="common">Red wild einkorn</name>
    <name type="synonym">Crithodium urartu</name>
    <dbReference type="NCBI Taxonomy" id="4572"/>
    <lineage>
        <taxon>Eukaryota</taxon>
        <taxon>Viridiplantae</taxon>
        <taxon>Streptophyta</taxon>
        <taxon>Embryophyta</taxon>
        <taxon>Tracheophyta</taxon>
        <taxon>Spermatophyta</taxon>
        <taxon>Magnoliopsida</taxon>
        <taxon>Liliopsida</taxon>
        <taxon>Poales</taxon>
        <taxon>Poaceae</taxon>
        <taxon>BOP clade</taxon>
        <taxon>Pooideae</taxon>
        <taxon>Triticodae</taxon>
        <taxon>Triticeae</taxon>
        <taxon>Triticinae</taxon>
        <taxon>Triticum</taxon>
    </lineage>
</organism>